<dbReference type="PANTHER" id="PTHR12192:SF2">
    <property type="entry name" value="GLUTATHIONE-SPECIFIC GAMMA-GLUTAMYLCYCLOTRANSFERASE 2"/>
    <property type="match status" value="1"/>
</dbReference>
<evidence type="ECO:0000256" key="5">
    <source>
        <dbReference type="ARBA" id="ARBA00045227"/>
    </source>
</evidence>
<dbReference type="EMBL" id="GEDC01016818">
    <property type="protein sequence ID" value="JAS20480.1"/>
    <property type="molecule type" value="Transcribed_RNA"/>
</dbReference>
<evidence type="ECO:0000313" key="7">
    <source>
        <dbReference type="EMBL" id="JAS20480.1"/>
    </source>
</evidence>
<dbReference type="GO" id="GO:0006751">
    <property type="term" value="P:glutathione catabolic process"/>
    <property type="evidence" value="ECO:0007669"/>
    <property type="project" value="InterPro"/>
</dbReference>
<protein>
    <recommendedName>
        <fullName evidence="2">glutathione-specific gamma-glutamylcyclotransferase</fullName>
        <ecNumber evidence="2">4.3.2.7</ecNumber>
    </recommendedName>
    <alternativeName>
        <fullName evidence="4">Cation transport regulator-like protein 2</fullName>
    </alternativeName>
</protein>
<evidence type="ECO:0000256" key="4">
    <source>
        <dbReference type="ARBA" id="ARBA00043195"/>
    </source>
</evidence>
<dbReference type="InterPro" id="IPR006840">
    <property type="entry name" value="ChaC"/>
</dbReference>
<comment type="function">
    <text evidence="5">Catalyzes the cleavage of glutathione into 5-oxo-L-proline and a Cys-Gly dipeptide. Acts specifically on glutathione, but not on other gamma-glutamyl peptides.</text>
</comment>
<dbReference type="Gene3D" id="3.10.490.10">
    <property type="entry name" value="Gamma-glutamyl cyclotransferase-like"/>
    <property type="match status" value="1"/>
</dbReference>
<gene>
    <name evidence="8" type="ORF">g.36028</name>
    <name evidence="7" type="ORF">g.36030</name>
</gene>
<dbReference type="CDD" id="cd06661">
    <property type="entry name" value="GGCT_like"/>
    <property type="match status" value="1"/>
</dbReference>
<dbReference type="Pfam" id="PF04752">
    <property type="entry name" value="ChaC"/>
    <property type="match status" value="1"/>
</dbReference>
<organism evidence="7">
    <name type="scientific">Clastoptera arizonana</name>
    <name type="common">Arizona spittle bug</name>
    <dbReference type="NCBI Taxonomy" id="38151"/>
    <lineage>
        <taxon>Eukaryota</taxon>
        <taxon>Metazoa</taxon>
        <taxon>Ecdysozoa</taxon>
        <taxon>Arthropoda</taxon>
        <taxon>Hexapoda</taxon>
        <taxon>Insecta</taxon>
        <taxon>Pterygota</taxon>
        <taxon>Neoptera</taxon>
        <taxon>Paraneoptera</taxon>
        <taxon>Hemiptera</taxon>
        <taxon>Auchenorrhyncha</taxon>
        <taxon>Cercopoidea</taxon>
        <taxon>Clastopteridae</taxon>
        <taxon>Clastoptera</taxon>
    </lineage>
</organism>
<dbReference type="InterPro" id="IPR036568">
    <property type="entry name" value="GGCT-like_sf"/>
</dbReference>
<evidence type="ECO:0000256" key="1">
    <source>
        <dbReference type="ARBA" id="ARBA00009662"/>
    </source>
</evidence>
<dbReference type="EMBL" id="GEDC01006259">
    <property type="protein sequence ID" value="JAS31039.1"/>
    <property type="molecule type" value="Transcribed_RNA"/>
</dbReference>
<dbReference type="GO" id="GO:0005737">
    <property type="term" value="C:cytoplasm"/>
    <property type="evidence" value="ECO:0007669"/>
    <property type="project" value="TreeGrafter"/>
</dbReference>
<dbReference type="PANTHER" id="PTHR12192">
    <property type="entry name" value="CATION TRANSPORT PROTEIN CHAC-RELATED"/>
    <property type="match status" value="1"/>
</dbReference>
<comment type="similarity">
    <text evidence="1">Belongs to the gamma-glutamylcyclotransferase family. ChaC subfamily.</text>
</comment>
<evidence type="ECO:0000256" key="3">
    <source>
        <dbReference type="ARBA" id="ARBA00023239"/>
    </source>
</evidence>
<reference evidence="7" key="1">
    <citation type="submission" date="2015-12" db="EMBL/GenBank/DDBJ databases">
        <title>De novo transcriptome assembly of four potential Pierce s Disease insect vectors from Arizona vineyards.</title>
        <authorList>
            <person name="Tassone E.E."/>
        </authorList>
    </citation>
    <scope>NUCLEOTIDE SEQUENCE</scope>
</reference>
<proteinExistence type="inferred from homology"/>
<dbReference type="GO" id="GO:0061928">
    <property type="term" value="F:glutathione specific gamma-glutamylcyclotransferase activity"/>
    <property type="evidence" value="ECO:0007669"/>
    <property type="project" value="UniProtKB-EC"/>
</dbReference>
<name>A0A1B6D480_9HEMI</name>
<dbReference type="EC" id="4.3.2.7" evidence="2"/>
<evidence type="ECO:0000313" key="8">
    <source>
        <dbReference type="EMBL" id="JAS31039.1"/>
    </source>
</evidence>
<dbReference type="SUPFAM" id="SSF110857">
    <property type="entry name" value="Gamma-glutamyl cyclotransferase-like"/>
    <property type="match status" value="1"/>
</dbReference>
<evidence type="ECO:0000256" key="6">
    <source>
        <dbReference type="ARBA" id="ARBA00048073"/>
    </source>
</evidence>
<dbReference type="InterPro" id="IPR013024">
    <property type="entry name" value="GGCT-like"/>
</dbReference>
<accession>A0A1B6D480</accession>
<keyword evidence="3" id="KW-0456">Lyase</keyword>
<sequence length="186" mass="21226">MISPLWIFGYGSLIWKADFPFIEKTSGYIKSYVRRFYQCSVDHRGTSAKPGRVVTLIPTNDTEAKVWGVAYRISSENEESVLRHLDHREKGGYEQVNLKFYPVDKLRSVMNSFDCITYFASERNQYFAGEADINTIARQVVQCSGISGTNKEYVYKLAESMRNIAPIVEDSHLFALEAAVRNLDNS</sequence>
<comment type="catalytic activity">
    <reaction evidence="6">
        <text>glutathione = L-cysteinylglycine + 5-oxo-L-proline</text>
        <dbReference type="Rhea" id="RHEA:47724"/>
        <dbReference type="ChEBI" id="CHEBI:57925"/>
        <dbReference type="ChEBI" id="CHEBI:58402"/>
        <dbReference type="ChEBI" id="CHEBI:61694"/>
        <dbReference type="EC" id="4.3.2.7"/>
    </reaction>
</comment>
<dbReference type="AlphaFoldDB" id="A0A1B6D480"/>
<evidence type="ECO:0000256" key="2">
    <source>
        <dbReference type="ARBA" id="ARBA00012344"/>
    </source>
</evidence>